<gene>
    <name evidence="2" type="ordered locus">Srot_0263</name>
</gene>
<dbReference type="KEGG" id="srt:Srot_0263"/>
<protein>
    <submittedName>
        <fullName evidence="2">Uncharacterized protein</fullName>
    </submittedName>
</protein>
<accession>D6ZAZ1</accession>
<evidence type="ECO:0000256" key="1">
    <source>
        <dbReference type="SAM" id="Phobius"/>
    </source>
</evidence>
<sequence length="91" mass="9996">MDLLEFILDFLGCPRLRYARVLKFGAALIVVVVVVAQRTWWGALEAVFAVAAFVFGMVATRLNGWPGWLALFAGMILLVCAFVLAKEVGHV</sequence>
<keyword evidence="1" id="KW-0812">Transmembrane</keyword>
<dbReference type="AlphaFoldDB" id="D6ZAZ1"/>
<dbReference type="HOGENOM" id="CLU_2425229_0_0_11"/>
<proteinExistence type="predicted"/>
<keyword evidence="1" id="KW-0472">Membrane</keyword>
<dbReference type="STRING" id="640132.Srot_0263"/>
<dbReference type="RefSeq" id="WP_013137206.1">
    <property type="nucleotide sequence ID" value="NC_014168.1"/>
</dbReference>
<dbReference type="Proteomes" id="UP000002247">
    <property type="component" value="Chromosome"/>
</dbReference>
<reference evidence="2 3" key="1">
    <citation type="journal article" date="2010" name="Stand. Genomic Sci.">
        <title>Complete genome sequence of Segniliparus rotundus type strain (CDC 1076).</title>
        <authorList>
            <person name="Sikorski J."/>
            <person name="Lapidus A."/>
            <person name="Copeland A."/>
            <person name="Misra M."/>
            <person name="Glavina Del Rio T."/>
            <person name="Nolan M."/>
            <person name="Lucas S."/>
            <person name="Chen F."/>
            <person name="Tice H."/>
            <person name="Cheng J.F."/>
            <person name="Jando M."/>
            <person name="Schneider S."/>
            <person name="Bruce D."/>
            <person name="Goodwin L."/>
            <person name="Pitluck S."/>
            <person name="Liolios K."/>
            <person name="Mikhailova N."/>
            <person name="Pati A."/>
            <person name="Ivanova N."/>
            <person name="Mavromatis K."/>
            <person name="Chen A."/>
            <person name="Palaniappan K."/>
            <person name="Chertkov O."/>
            <person name="Land M."/>
            <person name="Hauser L."/>
            <person name="Chang Y.J."/>
            <person name="Jeffries C.D."/>
            <person name="Brettin T."/>
            <person name="Detter J.C."/>
            <person name="Han C."/>
            <person name="Rohde M."/>
            <person name="Goker M."/>
            <person name="Bristow J."/>
            <person name="Eisen J.A."/>
            <person name="Markowitz V."/>
            <person name="Hugenholtz P."/>
            <person name="Kyrpides N.C."/>
            <person name="Klenk H.P."/>
        </authorList>
    </citation>
    <scope>NUCLEOTIDE SEQUENCE [LARGE SCALE GENOMIC DNA]</scope>
    <source>
        <strain evidence="3">ATCC BAA-972 / CDC 1076 / CIP 108378 / DSM 44985 / JCM 13578</strain>
    </source>
</reference>
<dbReference type="EMBL" id="CP001958">
    <property type="protein sequence ID" value="ADG96750.1"/>
    <property type="molecule type" value="Genomic_DNA"/>
</dbReference>
<feature type="transmembrane region" description="Helical" evidence="1">
    <location>
        <begin position="18"/>
        <end position="36"/>
    </location>
</feature>
<feature type="transmembrane region" description="Helical" evidence="1">
    <location>
        <begin position="68"/>
        <end position="85"/>
    </location>
</feature>
<keyword evidence="3" id="KW-1185">Reference proteome</keyword>
<organism evidence="2 3">
    <name type="scientific">Segniliparus rotundus (strain ATCC BAA-972 / CDC 1076 / CIP 108378 / DSM 44985 / JCM 13578)</name>
    <dbReference type="NCBI Taxonomy" id="640132"/>
    <lineage>
        <taxon>Bacteria</taxon>
        <taxon>Bacillati</taxon>
        <taxon>Actinomycetota</taxon>
        <taxon>Actinomycetes</taxon>
        <taxon>Mycobacteriales</taxon>
        <taxon>Segniliparaceae</taxon>
        <taxon>Segniliparus</taxon>
    </lineage>
</organism>
<name>D6ZAZ1_SEGRD</name>
<keyword evidence="1" id="KW-1133">Transmembrane helix</keyword>
<evidence type="ECO:0000313" key="3">
    <source>
        <dbReference type="Proteomes" id="UP000002247"/>
    </source>
</evidence>
<evidence type="ECO:0000313" key="2">
    <source>
        <dbReference type="EMBL" id="ADG96750.1"/>
    </source>
</evidence>